<dbReference type="NCBIfam" id="NF006061">
    <property type="entry name" value="PRK08207.1-4"/>
    <property type="match status" value="1"/>
</dbReference>
<dbReference type="EMBL" id="JACHHB010000005">
    <property type="protein sequence ID" value="MBB5173254.1"/>
    <property type="molecule type" value="Genomic_DNA"/>
</dbReference>
<dbReference type="InterPro" id="IPR023404">
    <property type="entry name" value="rSAM_horseshoe"/>
</dbReference>
<dbReference type="InterPro" id="IPR006638">
    <property type="entry name" value="Elp3/MiaA/NifB-like_rSAM"/>
</dbReference>
<protein>
    <submittedName>
        <fullName evidence="2">Oxygen-independent coproporphyrinogen-3 oxidase</fullName>
        <ecNumber evidence="2">1.3.98.3</ecNumber>
    </submittedName>
</protein>
<dbReference type="RefSeq" id="WP_184663706.1">
    <property type="nucleotide sequence ID" value="NZ_JACHHB010000005.1"/>
</dbReference>
<dbReference type="PROSITE" id="PS51918">
    <property type="entry name" value="RADICAL_SAM"/>
    <property type="match status" value="1"/>
</dbReference>
<dbReference type="AlphaFoldDB" id="A0A840QPF2"/>
<feature type="domain" description="Radical SAM core" evidence="1">
    <location>
        <begin position="170"/>
        <end position="413"/>
    </location>
</feature>
<evidence type="ECO:0000313" key="3">
    <source>
        <dbReference type="Proteomes" id="UP000551878"/>
    </source>
</evidence>
<dbReference type="SMART" id="SM00729">
    <property type="entry name" value="Elp3"/>
    <property type="match status" value="1"/>
</dbReference>
<dbReference type="SFLD" id="SFLDG01065">
    <property type="entry name" value="anaerobic_coproporphyrinogen-I"/>
    <property type="match status" value="1"/>
</dbReference>
<dbReference type="EC" id="1.3.98.3" evidence="2"/>
<dbReference type="Pfam" id="PF04055">
    <property type="entry name" value="Radical_SAM"/>
    <property type="match status" value="1"/>
</dbReference>
<keyword evidence="3" id="KW-1185">Reference proteome</keyword>
<dbReference type="GO" id="GO:0051539">
    <property type="term" value="F:4 iron, 4 sulfur cluster binding"/>
    <property type="evidence" value="ECO:0007669"/>
    <property type="project" value="TreeGrafter"/>
</dbReference>
<dbReference type="SUPFAM" id="SSF102114">
    <property type="entry name" value="Radical SAM enzymes"/>
    <property type="match status" value="1"/>
</dbReference>
<dbReference type="SFLD" id="SFLDF00310">
    <property type="entry name" value="oxygen-independent_coproporphy"/>
    <property type="match status" value="1"/>
</dbReference>
<proteinExistence type="predicted"/>
<dbReference type="Gene3D" id="3.80.30.20">
    <property type="entry name" value="tm_1862 like domain"/>
    <property type="match status" value="1"/>
</dbReference>
<dbReference type="PANTHER" id="PTHR13932:SF1">
    <property type="entry name" value="OXYGEN-INDEPENDENT COPROPORPHYRINOGEN-III OXIDASE-LIKE PROTEIN HEMZ"/>
    <property type="match status" value="1"/>
</dbReference>
<name>A0A840QPF2_9BACI</name>
<comment type="caution">
    <text evidence="2">The sequence shown here is derived from an EMBL/GenBank/DDBJ whole genome shotgun (WGS) entry which is preliminary data.</text>
</comment>
<keyword evidence="2" id="KW-0560">Oxidoreductase</keyword>
<sequence>MKVNVFGIQEVEQRSCERVIQLFDQEATVQFLDSQNDGDVGQADITFTFTSSTMEKDVFIKGELIGEEGNVKLSDETTFSYEDNEQKRRKQAILYVLLSLLETHTGRVQPWGVLTGIRPTKRFHSMHRDRGLSFTEVRETLEKESLMRPEKSRLLESIVKQQLKVVPDLYDLNKAVSLYIGIPFCPTMCAYCTFPAYDINGKQGNVDAFLEGLFYEIKETGKWLRENGISVTTVYLGGGTPTSISASQMDRLYEVMYKEIPDMDSVREFTVEAGRPDTIDEEKIAVLNKWNVDRISVNPQSFHDQTLRAIGRHHSVQETIDKYNLAYEHGMTNINMDLIIGLPGEGLNEFNETLDVMARLMPTSVTVHTLSYKRASQMTKYKEKYHVADSEEIHAMMDEATVWMDEHGYEPYYLYRQKNILGNLENVGYAQPNQESIYNIMIMEEAQTIIGLGCGAASKFVDPETRNITRFANPKDPVSYQQGYQSYTEKKITLLDELFSSSDQGNSPQS</sequence>
<dbReference type="SFLD" id="SFLDS00029">
    <property type="entry name" value="Radical_SAM"/>
    <property type="match status" value="1"/>
</dbReference>
<reference evidence="2 3" key="1">
    <citation type="submission" date="2020-08" db="EMBL/GenBank/DDBJ databases">
        <title>Genomic Encyclopedia of Type Strains, Phase IV (KMG-IV): sequencing the most valuable type-strain genomes for metagenomic binning, comparative biology and taxonomic classification.</title>
        <authorList>
            <person name="Goeker M."/>
        </authorList>
    </citation>
    <scope>NUCLEOTIDE SEQUENCE [LARGE SCALE GENOMIC DNA]</scope>
    <source>
        <strain evidence="2 3">DSM 24696</strain>
    </source>
</reference>
<dbReference type="InterPro" id="IPR023995">
    <property type="entry name" value="HemZ"/>
</dbReference>
<dbReference type="GO" id="GO:0051989">
    <property type="term" value="F:coproporphyrinogen dehydrogenase activity"/>
    <property type="evidence" value="ECO:0007669"/>
    <property type="project" value="UniProtKB-EC"/>
</dbReference>
<dbReference type="PANTHER" id="PTHR13932">
    <property type="entry name" value="COPROPORPHYRINIGEN III OXIDASE"/>
    <property type="match status" value="1"/>
</dbReference>
<organism evidence="2 3">
    <name type="scientific">Texcoconibacillus texcoconensis</name>
    <dbReference type="NCBI Taxonomy" id="1095777"/>
    <lineage>
        <taxon>Bacteria</taxon>
        <taxon>Bacillati</taxon>
        <taxon>Bacillota</taxon>
        <taxon>Bacilli</taxon>
        <taxon>Bacillales</taxon>
        <taxon>Bacillaceae</taxon>
        <taxon>Texcoconibacillus</taxon>
    </lineage>
</organism>
<dbReference type="InterPro" id="IPR034505">
    <property type="entry name" value="Coproporphyrinogen-III_oxidase"/>
</dbReference>
<evidence type="ECO:0000313" key="2">
    <source>
        <dbReference type="EMBL" id="MBB5173254.1"/>
    </source>
</evidence>
<gene>
    <name evidence="2" type="ORF">HNQ41_001423</name>
</gene>
<dbReference type="GO" id="GO:0005737">
    <property type="term" value="C:cytoplasm"/>
    <property type="evidence" value="ECO:0007669"/>
    <property type="project" value="TreeGrafter"/>
</dbReference>
<accession>A0A840QPF2</accession>
<dbReference type="NCBIfam" id="TIGR03994">
    <property type="entry name" value="rSAM_HemZ"/>
    <property type="match status" value="1"/>
</dbReference>
<evidence type="ECO:0000259" key="1">
    <source>
        <dbReference type="PROSITE" id="PS51918"/>
    </source>
</evidence>
<dbReference type="InterPro" id="IPR007197">
    <property type="entry name" value="rSAM"/>
</dbReference>
<dbReference type="GO" id="GO:0006779">
    <property type="term" value="P:porphyrin-containing compound biosynthetic process"/>
    <property type="evidence" value="ECO:0007669"/>
    <property type="project" value="TreeGrafter"/>
</dbReference>
<dbReference type="SFLD" id="SFLDG01082">
    <property type="entry name" value="B12-binding_domain_containing"/>
    <property type="match status" value="1"/>
</dbReference>
<dbReference type="InterPro" id="IPR058240">
    <property type="entry name" value="rSAM_sf"/>
</dbReference>
<dbReference type="Proteomes" id="UP000551878">
    <property type="component" value="Unassembled WGS sequence"/>
</dbReference>